<proteinExistence type="inferred from homology"/>
<name>A0AAP5I9C3_9CYAN</name>
<dbReference type="InterPro" id="IPR011250">
    <property type="entry name" value="OMP/PagP_B-barrel"/>
</dbReference>
<dbReference type="Proteomes" id="UP000667802">
    <property type="component" value="Unassembled WGS sequence"/>
</dbReference>
<dbReference type="GO" id="GO:0010207">
    <property type="term" value="P:photosystem II assembly"/>
    <property type="evidence" value="ECO:0007669"/>
    <property type="project" value="InterPro"/>
</dbReference>
<comment type="subcellular location">
    <subcellularLocation>
        <location evidence="1">Cellular thylakoid membrane</location>
        <topology evidence="1">Peripheral membrane protein</topology>
        <orientation evidence="1">Lumenal side</orientation>
    </subcellularLocation>
</comment>
<accession>A0AAP5I9C3</accession>
<evidence type="ECO:0000256" key="7">
    <source>
        <dbReference type="ARBA" id="ARBA00039796"/>
    </source>
</evidence>
<dbReference type="GO" id="GO:0031676">
    <property type="term" value="C:plasma membrane-derived thylakoid membrane"/>
    <property type="evidence" value="ECO:0007669"/>
    <property type="project" value="UniProtKB-SubCell"/>
</dbReference>
<organism evidence="11 12">
    <name type="scientific">Aetokthonos hydrillicola Thurmond2011</name>
    <dbReference type="NCBI Taxonomy" id="2712845"/>
    <lineage>
        <taxon>Bacteria</taxon>
        <taxon>Bacillati</taxon>
        <taxon>Cyanobacteriota</taxon>
        <taxon>Cyanophyceae</taxon>
        <taxon>Nostocales</taxon>
        <taxon>Hapalosiphonaceae</taxon>
        <taxon>Aetokthonos</taxon>
    </lineage>
</organism>
<feature type="signal peptide" evidence="10">
    <location>
        <begin position="1"/>
        <end position="19"/>
    </location>
</feature>
<dbReference type="Gene3D" id="3.30.2050.10">
    <property type="entry name" value="photosynthetic oxygen evolving center domain"/>
    <property type="match status" value="1"/>
</dbReference>
<protein>
    <recommendedName>
        <fullName evidence="7">Photosystem II extrinsic protein O</fullName>
    </recommendedName>
    <alternativeName>
        <fullName evidence="8">Photosystem II manganese-stabilizing polypeptide</fullName>
    </alternativeName>
</protein>
<evidence type="ECO:0000256" key="4">
    <source>
        <dbReference type="ARBA" id="ARBA00023078"/>
    </source>
</evidence>
<keyword evidence="3" id="KW-0602">Photosynthesis</keyword>
<dbReference type="SUPFAM" id="SSF56925">
    <property type="entry name" value="OMPA-like"/>
    <property type="match status" value="1"/>
</dbReference>
<dbReference type="InterPro" id="IPR002628">
    <property type="entry name" value="PsbO"/>
</dbReference>
<dbReference type="Gene3D" id="2.40.160.30">
    <property type="entry name" value="Photosystem II, cytochrome c-550 precursor"/>
    <property type="match status" value="1"/>
</dbReference>
<reference evidence="12" key="1">
    <citation type="journal article" date="2021" name="Science">
        <title>Hunting the eagle killer: A cyanobacterial neurotoxin causes vacuolar myelinopathy.</title>
        <authorList>
            <person name="Breinlinger S."/>
            <person name="Phillips T.J."/>
            <person name="Haram B.N."/>
            <person name="Mares J."/>
            <person name="Martinez Yerena J.A."/>
            <person name="Hrouzek P."/>
            <person name="Sobotka R."/>
            <person name="Henderson W.M."/>
            <person name="Schmieder P."/>
            <person name="Williams S.M."/>
            <person name="Lauderdale J.D."/>
            <person name="Wilde H.D."/>
            <person name="Gerrin W."/>
            <person name="Kust A."/>
            <person name="Washington J.W."/>
            <person name="Wagner C."/>
            <person name="Geier B."/>
            <person name="Liebeke M."/>
            <person name="Enke H."/>
            <person name="Niedermeyer T.H.J."/>
            <person name="Wilde S.B."/>
        </authorList>
    </citation>
    <scope>NUCLEOTIDE SEQUENCE [LARGE SCALE GENOMIC DNA]</scope>
    <source>
        <strain evidence="12">Thurmond2011</strain>
    </source>
</reference>
<keyword evidence="5" id="KW-0472">Membrane</keyword>
<keyword evidence="12" id="KW-1185">Reference proteome</keyword>
<feature type="chain" id="PRO_5042907244" description="Photosystem II extrinsic protein O" evidence="10">
    <location>
        <begin position="20"/>
        <end position="280"/>
    </location>
</feature>
<gene>
    <name evidence="11" type="ORF">G7B40_022170</name>
</gene>
<dbReference type="PROSITE" id="PS51257">
    <property type="entry name" value="PROKAR_LIPOPROTEIN"/>
    <property type="match status" value="1"/>
</dbReference>
<comment type="function">
    <text evidence="9">One of the extrinsic, lumenal subunits of photosystem II (PSII), which stabilize and protect the oxygen-evolving complex. PSII is a light-driven water plastoquinone oxidoreductase, using light energy to abstract electrons from H(2)O, generating a proton gradient subsequently used for ATP formation. Required for dimerization of PSII and for binding of PsbQ to PSII.</text>
</comment>
<evidence type="ECO:0000256" key="5">
    <source>
        <dbReference type="ARBA" id="ARBA00023136"/>
    </source>
</evidence>
<dbReference type="AlphaFoldDB" id="A0AAP5I9C3"/>
<dbReference type="EMBL" id="JAALHA020000011">
    <property type="protein sequence ID" value="MDR9897250.1"/>
    <property type="molecule type" value="Genomic_DNA"/>
</dbReference>
<evidence type="ECO:0000256" key="10">
    <source>
        <dbReference type="SAM" id="SignalP"/>
    </source>
</evidence>
<sequence length="280" mass="30324">MRYRALIVGFLAFCLSFLAACTEGPSEASTGTTTALTYDQIRGTGLANKCPLLAETSRGSIPIDPGKSYTLKELCLEPTNFFVKEEPTNKRQAPEFIAGKLLTRRTYSLDQVQGDLKVNADGSLTFEEKDGFDFQPITVQLPGGERVALLFTIKNLVARTQPNLTSLNTSTDFQGSFKVPSYRGAAFLDPKGRGVVTGYDNAVALPAQADDKELTRANVKRAQVLNGKISLQIAKIDGSTGEIAGTFESEQPSDTDLGAEEPEEVRIRGLFYARVQPADA</sequence>
<evidence type="ECO:0000313" key="11">
    <source>
        <dbReference type="EMBL" id="MDR9897250.1"/>
    </source>
</evidence>
<dbReference type="PANTHER" id="PTHR34058">
    <property type="entry name" value="OXYGEN-EVOLVING ENHANCER PROTEIN 1-2, CHLOROPLASTIC"/>
    <property type="match status" value="1"/>
</dbReference>
<evidence type="ECO:0000256" key="9">
    <source>
        <dbReference type="ARBA" id="ARBA00046136"/>
    </source>
</evidence>
<dbReference type="GO" id="GO:0042549">
    <property type="term" value="P:photosystem II stabilization"/>
    <property type="evidence" value="ECO:0007669"/>
    <property type="project" value="InterPro"/>
</dbReference>
<keyword evidence="6" id="KW-0604">Photosystem II</keyword>
<dbReference type="GO" id="GO:0010242">
    <property type="term" value="F:oxygen evolving activity"/>
    <property type="evidence" value="ECO:0007669"/>
    <property type="project" value="InterPro"/>
</dbReference>
<comment type="similarity">
    <text evidence="2">Belongs to the PsbO family.</text>
</comment>
<evidence type="ECO:0000256" key="1">
    <source>
        <dbReference type="ARBA" id="ARBA00004526"/>
    </source>
</evidence>
<evidence type="ECO:0000256" key="8">
    <source>
        <dbReference type="ARBA" id="ARBA00043037"/>
    </source>
</evidence>
<dbReference type="RefSeq" id="WP_208341057.1">
    <property type="nucleotide sequence ID" value="NZ_CAWQFN010000781.1"/>
</dbReference>
<keyword evidence="10" id="KW-0732">Signal</keyword>
<evidence type="ECO:0000313" key="12">
    <source>
        <dbReference type="Proteomes" id="UP000667802"/>
    </source>
</evidence>
<evidence type="ECO:0000256" key="6">
    <source>
        <dbReference type="ARBA" id="ARBA00023276"/>
    </source>
</evidence>
<dbReference type="Pfam" id="PF01716">
    <property type="entry name" value="MSP"/>
    <property type="match status" value="1"/>
</dbReference>
<evidence type="ECO:0000256" key="3">
    <source>
        <dbReference type="ARBA" id="ARBA00022531"/>
    </source>
</evidence>
<dbReference type="GO" id="GO:0009654">
    <property type="term" value="C:photosystem II oxygen evolving complex"/>
    <property type="evidence" value="ECO:0007669"/>
    <property type="project" value="InterPro"/>
</dbReference>
<evidence type="ECO:0000256" key="2">
    <source>
        <dbReference type="ARBA" id="ARBA00009838"/>
    </source>
</evidence>
<comment type="caution">
    <text evidence="11">The sequence shown here is derived from an EMBL/GenBank/DDBJ whole genome shotgun (WGS) entry which is preliminary data.</text>
</comment>
<keyword evidence="4" id="KW-0793">Thylakoid</keyword>